<dbReference type="SUPFAM" id="SSF50978">
    <property type="entry name" value="WD40 repeat-like"/>
    <property type="match status" value="1"/>
</dbReference>
<evidence type="ECO:0000256" key="3">
    <source>
        <dbReference type="ARBA" id="ARBA00022664"/>
    </source>
</evidence>
<evidence type="ECO:0000313" key="13">
    <source>
        <dbReference type="Proteomes" id="UP001378592"/>
    </source>
</evidence>
<sequence length="346" mass="38602">MISTMDLKRKADELALVQIKRSRNEIVATKPPGVSCDVQRTSSLLAPIMLLEGHQGEIFSVEFHPDGQYLASSGFDRQIFIWKVYGECENVSVMSGHTGAIMELHFSTDGFTLYTASTDFTLGLWDIETGVRTKKLKGHTTFVNSCHPARRGPQLVCSGSDDCTIKVWDPRKKGQTTTLNNTYQVTSVTFSDTAEQILSGGIDNDIKVWDLRKNAVLYRLKGHADTVTGVSLSPDGSYVLSNAMDNTVRIWDVRPFAPQERCVKILTGHQHNFEKNLLRCSWSPDGSKVSAGSADRYVYIWDTTSRRIIYKLPGHNGSVNDIDFHPKEPIIMSGSSDKQIYMGEIE</sequence>
<dbReference type="PROSITE" id="PS50082">
    <property type="entry name" value="WD_REPEATS_2"/>
    <property type="match status" value="7"/>
</dbReference>
<evidence type="ECO:0000256" key="5">
    <source>
        <dbReference type="ARBA" id="ARBA00023187"/>
    </source>
</evidence>
<keyword evidence="13" id="KW-1185">Reference proteome</keyword>
<dbReference type="CDD" id="cd00200">
    <property type="entry name" value="WD40"/>
    <property type="match status" value="1"/>
</dbReference>
<dbReference type="Pfam" id="PF00400">
    <property type="entry name" value="WD40"/>
    <property type="match status" value="7"/>
</dbReference>
<dbReference type="AlphaFoldDB" id="A0AAN9YYL2"/>
<dbReference type="FunFam" id="2.130.10.10:FF:000229">
    <property type="entry name" value="Small nuclear ribonucleoprotein U5 subunit 40"/>
    <property type="match status" value="1"/>
</dbReference>
<evidence type="ECO:0000256" key="9">
    <source>
        <dbReference type="ARBA" id="ARBA00073554"/>
    </source>
</evidence>
<accession>A0AAN9YYL2</accession>
<name>A0AAN9YYL2_9ORTH</name>
<dbReference type="GO" id="GO:0003723">
    <property type="term" value="F:RNA binding"/>
    <property type="evidence" value="ECO:0007669"/>
    <property type="project" value="TreeGrafter"/>
</dbReference>
<dbReference type="GO" id="GO:0000375">
    <property type="term" value="P:RNA splicing, via transesterification reactions"/>
    <property type="evidence" value="ECO:0007669"/>
    <property type="project" value="UniProtKB-ARBA"/>
</dbReference>
<reference evidence="12 13" key="1">
    <citation type="submission" date="2024-03" db="EMBL/GenBank/DDBJ databases">
        <title>The genome assembly and annotation of the cricket Gryllus longicercus Weissman &amp; Gray.</title>
        <authorList>
            <person name="Szrajer S."/>
            <person name="Gray D."/>
            <person name="Ylla G."/>
        </authorList>
    </citation>
    <scope>NUCLEOTIDE SEQUENCE [LARGE SCALE GENOMIC DNA]</scope>
    <source>
        <strain evidence="12">DAG 2021-001</strain>
        <tissue evidence="12">Whole body minus gut</tissue>
    </source>
</reference>
<comment type="function">
    <text evidence="7">Required for pre-mRNA splicing as component of the activated spliceosome. Component of the U5 small nuclear ribonucleoprotein (snRNP) complex and the U4/U6-U5 tri-snRNP complex, building blocks of the spliceosome. As a component of the minor spliceosome, involved in the splicing of U12-type introns in pre-mRNAs.</text>
</comment>
<evidence type="ECO:0000256" key="6">
    <source>
        <dbReference type="ARBA" id="ARBA00023242"/>
    </source>
</evidence>
<dbReference type="Gene3D" id="2.130.10.10">
    <property type="entry name" value="YVTN repeat-like/Quinoprotein amine dehydrogenase"/>
    <property type="match status" value="1"/>
</dbReference>
<feature type="repeat" description="WD" evidence="11">
    <location>
        <begin position="51"/>
        <end position="84"/>
    </location>
</feature>
<feature type="repeat" description="WD" evidence="11">
    <location>
        <begin position="312"/>
        <end position="346"/>
    </location>
</feature>
<feature type="repeat" description="WD" evidence="11">
    <location>
        <begin position="220"/>
        <end position="254"/>
    </location>
</feature>
<dbReference type="GO" id="GO:0005682">
    <property type="term" value="C:U5 snRNP"/>
    <property type="evidence" value="ECO:0007669"/>
    <property type="project" value="UniProtKB-ARBA"/>
</dbReference>
<evidence type="ECO:0000256" key="11">
    <source>
        <dbReference type="PROSITE-ProRule" id="PRU00221"/>
    </source>
</evidence>
<dbReference type="InterPro" id="IPR015943">
    <property type="entry name" value="WD40/YVTN_repeat-like_dom_sf"/>
</dbReference>
<dbReference type="InterPro" id="IPR036322">
    <property type="entry name" value="WD40_repeat_dom_sf"/>
</dbReference>
<dbReference type="InterPro" id="IPR052234">
    <property type="entry name" value="U5_snRNP_Component"/>
</dbReference>
<dbReference type="EMBL" id="JAZDUA010000733">
    <property type="protein sequence ID" value="KAK7789591.1"/>
    <property type="molecule type" value="Genomic_DNA"/>
</dbReference>
<feature type="repeat" description="WD" evidence="11">
    <location>
        <begin position="136"/>
        <end position="178"/>
    </location>
</feature>
<evidence type="ECO:0000256" key="2">
    <source>
        <dbReference type="ARBA" id="ARBA00022574"/>
    </source>
</evidence>
<protein>
    <recommendedName>
        <fullName evidence="9">U5 small nuclear ribonucleoprotein 40 kDa protein</fullName>
    </recommendedName>
    <alternativeName>
        <fullName evidence="10">WD repeat-containing protein 57</fullName>
    </alternativeName>
</protein>
<dbReference type="InterPro" id="IPR019775">
    <property type="entry name" value="WD40_repeat_CS"/>
</dbReference>
<dbReference type="PROSITE" id="PS50294">
    <property type="entry name" value="WD_REPEATS_REGION"/>
    <property type="match status" value="5"/>
</dbReference>
<comment type="subunit">
    <text evidence="8">Component of the pre-catalytic and catalytic spliceosome complexes. Component of the postcatalytic spliceosome P complex. Part of the U5 snRNP complex. Interacts with PRPF8. Component of the U4/U6-U5 tri-snRNP complex composed of the U4, U6 and U5 snRNAs and at least PRPF3, PRPF4, PRPF6, PRPF8, PRPF31, SNRNP200, TXNL4A, WDR57, SNRNP40, DDX23, CD2BP2, PPIH, SNU13, EFTUD2, SART1 and USP39. Component of the minor spliceosome, which splices U12-type introns.</text>
</comment>
<keyword evidence="2 11" id="KW-0853">WD repeat</keyword>
<evidence type="ECO:0000256" key="8">
    <source>
        <dbReference type="ARBA" id="ARBA00064268"/>
    </source>
</evidence>
<evidence type="ECO:0000256" key="1">
    <source>
        <dbReference type="ARBA" id="ARBA00004123"/>
    </source>
</evidence>
<feature type="repeat" description="WD" evidence="11">
    <location>
        <begin position="178"/>
        <end position="219"/>
    </location>
</feature>
<gene>
    <name evidence="12" type="ORF">R5R35_009956</name>
</gene>
<keyword evidence="5" id="KW-0508">mRNA splicing</keyword>
<evidence type="ECO:0000256" key="4">
    <source>
        <dbReference type="ARBA" id="ARBA00022737"/>
    </source>
</evidence>
<organism evidence="12 13">
    <name type="scientific">Gryllus longicercus</name>
    <dbReference type="NCBI Taxonomy" id="2509291"/>
    <lineage>
        <taxon>Eukaryota</taxon>
        <taxon>Metazoa</taxon>
        <taxon>Ecdysozoa</taxon>
        <taxon>Arthropoda</taxon>
        <taxon>Hexapoda</taxon>
        <taxon>Insecta</taxon>
        <taxon>Pterygota</taxon>
        <taxon>Neoptera</taxon>
        <taxon>Polyneoptera</taxon>
        <taxon>Orthoptera</taxon>
        <taxon>Ensifera</taxon>
        <taxon>Gryllidea</taxon>
        <taxon>Grylloidea</taxon>
        <taxon>Gryllidae</taxon>
        <taxon>Gryllinae</taxon>
        <taxon>Gryllus</taxon>
    </lineage>
</organism>
<comment type="caution">
    <text evidence="12">The sequence shown here is derived from an EMBL/GenBank/DDBJ whole genome shotgun (WGS) entry which is preliminary data.</text>
</comment>
<feature type="repeat" description="WD" evidence="11">
    <location>
        <begin position="94"/>
        <end position="135"/>
    </location>
</feature>
<keyword evidence="6" id="KW-0539">Nucleus</keyword>
<proteinExistence type="predicted"/>
<dbReference type="InterPro" id="IPR020472">
    <property type="entry name" value="WD40_PAC1"/>
</dbReference>
<dbReference type="PANTHER" id="PTHR44006">
    <property type="entry name" value="U5 SMALL NUCLEAR RIBONUCLEOPROTEIN 40 KDA PROTEIN"/>
    <property type="match status" value="1"/>
</dbReference>
<dbReference type="SMART" id="SM00320">
    <property type="entry name" value="WD40"/>
    <property type="match status" value="7"/>
</dbReference>
<dbReference type="PANTHER" id="PTHR44006:SF1">
    <property type="entry name" value="U5 SMALL NUCLEAR RIBONUCLEOPROTEIN 40 KDA PROTEIN"/>
    <property type="match status" value="1"/>
</dbReference>
<evidence type="ECO:0000256" key="7">
    <source>
        <dbReference type="ARBA" id="ARBA00057342"/>
    </source>
</evidence>
<dbReference type="PRINTS" id="PR00320">
    <property type="entry name" value="GPROTEINBRPT"/>
</dbReference>
<dbReference type="GO" id="GO:0071013">
    <property type="term" value="C:catalytic step 2 spliceosome"/>
    <property type="evidence" value="ECO:0007669"/>
    <property type="project" value="TreeGrafter"/>
</dbReference>
<dbReference type="InterPro" id="IPR001680">
    <property type="entry name" value="WD40_rpt"/>
</dbReference>
<comment type="subcellular location">
    <subcellularLocation>
        <location evidence="1">Nucleus</location>
    </subcellularLocation>
</comment>
<dbReference type="PROSITE" id="PS00678">
    <property type="entry name" value="WD_REPEATS_1"/>
    <property type="match status" value="3"/>
</dbReference>
<dbReference type="GO" id="GO:0006397">
    <property type="term" value="P:mRNA processing"/>
    <property type="evidence" value="ECO:0007669"/>
    <property type="project" value="UniProtKB-KW"/>
</dbReference>
<feature type="repeat" description="WD" evidence="11">
    <location>
        <begin position="281"/>
        <end position="311"/>
    </location>
</feature>
<keyword evidence="4" id="KW-0677">Repeat</keyword>
<keyword evidence="3" id="KW-0507">mRNA processing</keyword>
<evidence type="ECO:0000256" key="10">
    <source>
        <dbReference type="ARBA" id="ARBA00075772"/>
    </source>
</evidence>
<evidence type="ECO:0000313" key="12">
    <source>
        <dbReference type="EMBL" id="KAK7789591.1"/>
    </source>
</evidence>
<dbReference type="Proteomes" id="UP001378592">
    <property type="component" value="Unassembled WGS sequence"/>
</dbReference>